<reference evidence="6 7" key="1">
    <citation type="submission" date="2019-03" db="EMBL/GenBank/DDBJ databases">
        <authorList>
            <consortium name="Pathogen Informatics"/>
        </authorList>
    </citation>
    <scope>NUCLEOTIDE SEQUENCE [LARGE SCALE GENOMIC DNA]</scope>
    <source>
        <strain evidence="6 7">NCTC12993</strain>
    </source>
</reference>
<dbReference type="Proteomes" id="UP001276300">
    <property type="component" value="Unassembled WGS sequence"/>
</dbReference>
<protein>
    <submittedName>
        <fullName evidence="5">AraC family transcriptional regulator</fullName>
    </submittedName>
    <submittedName>
        <fullName evidence="6">Uncharacterized HTH-type transcriptional regulator ypdC</fullName>
    </submittedName>
</protein>
<keyword evidence="3" id="KW-0804">Transcription</keyword>
<evidence type="ECO:0000256" key="2">
    <source>
        <dbReference type="ARBA" id="ARBA00023125"/>
    </source>
</evidence>
<dbReference type="PRINTS" id="PR00032">
    <property type="entry name" value="HTHARAC"/>
</dbReference>
<dbReference type="InterPro" id="IPR009057">
    <property type="entry name" value="Homeodomain-like_sf"/>
</dbReference>
<evidence type="ECO:0000313" key="5">
    <source>
        <dbReference type="EMBL" id="MDW3777980.1"/>
    </source>
</evidence>
<keyword evidence="7" id="KW-1185">Reference proteome</keyword>
<dbReference type="PROSITE" id="PS01124">
    <property type="entry name" value="HTH_ARAC_FAMILY_2"/>
    <property type="match status" value="1"/>
</dbReference>
<dbReference type="InterPro" id="IPR018062">
    <property type="entry name" value="HTH_AraC-typ_CS"/>
</dbReference>
<dbReference type="OrthoDB" id="9803764at2"/>
<proteinExistence type="predicted"/>
<evidence type="ECO:0000256" key="1">
    <source>
        <dbReference type="ARBA" id="ARBA00023015"/>
    </source>
</evidence>
<dbReference type="SMART" id="SM00342">
    <property type="entry name" value="HTH_ARAC"/>
    <property type="match status" value="1"/>
</dbReference>
<dbReference type="AlphaFoldDB" id="A0A2X3EFW6"/>
<evidence type="ECO:0000256" key="3">
    <source>
        <dbReference type="ARBA" id="ARBA00023163"/>
    </source>
</evidence>
<accession>A0A2X3EFW6</accession>
<dbReference type="Proteomes" id="UP000401081">
    <property type="component" value="Unassembled WGS sequence"/>
</dbReference>
<dbReference type="STRING" id="580.GCA_001266615_01901"/>
<evidence type="ECO:0000259" key="4">
    <source>
        <dbReference type="PROSITE" id="PS01124"/>
    </source>
</evidence>
<evidence type="ECO:0000313" key="7">
    <source>
        <dbReference type="Proteomes" id="UP000401081"/>
    </source>
</evidence>
<dbReference type="PANTHER" id="PTHR43280">
    <property type="entry name" value="ARAC-FAMILY TRANSCRIPTIONAL REGULATOR"/>
    <property type="match status" value="1"/>
</dbReference>
<gene>
    <name evidence="6" type="primary">ypdC_1</name>
    <name evidence="6" type="ORF">NCTC12993_01018</name>
    <name evidence="5" type="ORF">QWU01_14325</name>
</gene>
<dbReference type="InterPro" id="IPR020449">
    <property type="entry name" value="Tscrpt_reg_AraC-type_HTH"/>
</dbReference>
<reference evidence="5" key="2">
    <citation type="journal article" date="2023" name="J Glob Antimicrob Resist">
        <title>Emergence of NDM-1 and KPC-3 carbapenemases in Kluyvera cryocrescens: Investigating genetic heterogeneity and acquisition routes of blaNDM-1 in Enterobacterales species in Portugal.</title>
        <authorList>
            <person name="Loiodice M."/>
            <person name="Ribeiro M."/>
            <person name="Peixe L."/>
            <person name="Novais A."/>
        </authorList>
    </citation>
    <scope>NUCLEOTIDE SEQUENCE</scope>
    <source>
        <strain evidence="5">K629</strain>
    </source>
</reference>
<dbReference type="PANTHER" id="PTHR43280:SF10">
    <property type="entry name" value="REGULATORY PROTEIN POCR"/>
    <property type="match status" value="1"/>
</dbReference>
<dbReference type="PROSITE" id="PS00041">
    <property type="entry name" value="HTH_ARAC_FAMILY_1"/>
    <property type="match status" value="1"/>
</dbReference>
<dbReference type="EMBL" id="CAADJD010000011">
    <property type="protein sequence ID" value="VFS58379.1"/>
    <property type="molecule type" value="Genomic_DNA"/>
</dbReference>
<dbReference type="EMBL" id="JAUEQX010000011">
    <property type="protein sequence ID" value="MDW3777980.1"/>
    <property type="molecule type" value="Genomic_DNA"/>
</dbReference>
<dbReference type="SUPFAM" id="SSF46689">
    <property type="entry name" value="Homeodomain-like"/>
    <property type="match status" value="2"/>
</dbReference>
<dbReference type="GO" id="GO:0003700">
    <property type="term" value="F:DNA-binding transcription factor activity"/>
    <property type="evidence" value="ECO:0007669"/>
    <property type="project" value="InterPro"/>
</dbReference>
<dbReference type="InterPro" id="IPR018060">
    <property type="entry name" value="HTH_AraC"/>
</dbReference>
<keyword evidence="1" id="KW-0805">Transcription regulation</keyword>
<dbReference type="Pfam" id="PF12833">
    <property type="entry name" value="HTH_18"/>
    <property type="match status" value="1"/>
</dbReference>
<keyword evidence="2" id="KW-0238">DNA-binding</keyword>
<dbReference type="GO" id="GO:0043565">
    <property type="term" value="F:sequence-specific DNA binding"/>
    <property type="evidence" value="ECO:0007669"/>
    <property type="project" value="InterPro"/>
</dbReference>
<dbReference type="Gene3D" id="1.10.10.60">
    <property type="entry name" value="Homeodomain-like"/>
    <property type="match status" value="2"/>
</dbReference>
<sequence>MAAFIQSILSEFSAQCATTESVLVANGDAQPPVMAYHLHVPRIELTVKGALNMLLPKGSDRIIKCERTVGTITYIPANSWNSPQWENPVICMSIVFWKQDVGFSISNWDGTQFKEVEKFNLQNSSSTVRDRLLELAESLAWAQDKTSETFAHIVYALLNDLLYQVAEGMNNPRGPFSLLDEIKSHIDSHYHQEISRESVAETFNISPGYLSRLFTRESDVKFNEYLKLARISRSKTLLTHSTMKINEVAEKCGFTDTNYFCKVFRDINDCTPLEYRRKNKGANLS</sequence>
<organism evidence="6 7">
    <name type="scientific">Kluyvera cryocrescens</name>
    <name type="common">Kluyvera citrophila</name>
    <dbReference type="NCBI Taxonomy" id="580"/>
    <lineage>
        <taxon>Bacteria</taxon>
        <taxon>Pseudomonadati</taxon>
        <taxon>Pseudomonadota</taxon>
        <taxon>Gammaproteobacteria</taxon>
        <taxon>Enterobacterales</taxon>
        <taxon>Enterobacteriaceae</taxon>
        <taxon>Kluyvera</taxon>
    </lineage>
</organism>
<dbReference type="RefSeq" id="WP_061282786.1">
    <property type="nucleotide sequence ID" value="NZ_CALMQG010000078.1"/>
</dbReference>
<evidence type="ECO:0000313" key="6">
    <source>
        <dbReference type="EMBL" id="VFS58379.1"/>
    </source>
</evidence>
<dbReference type="GeneID" id="99777737"/>
<name>A0A2X3EFW6_KLUCR</name>
<feature type="domain" description="HTH araC/xylS-type" evidence="4">
    <location>
        <begin position="180"/>
        <end position="278"/>
    </location>
</feature>